<dbReference type="SUPFAM" id="SSF69279">
    <property type="entry name" value="Phage tail proteins"/>
    <property type="match status" value="1"/>
</dbReference>
<dbReference type="RefSeq" id="WP_251778941.1">
    <property type="nucleotide sequence ID" value="NZ_JAMKFE010000007.1"/>
</dbReference>
<protein>
    <recommendedName>
        <fullName evidence="3">Phage late control gene D protein (GPD)</fullName>
    </recommendedName>
</protein>
<gene>
    <name evidence="1" type="ORF">M8A51_13210</name>
</gene>
<dbReference type="Proteomes" id="UP001165541">
    <property type="component" value="Unassembled WGS sequence"/>
</dbReference>
<evidence type="ECO:0008006" key="3">
    <source>
        <dbReference type="Google" id="ProtNLM"/>
    </source>
</evidence>
<name>A0ABT0YP24_9BURK</name>
<evidence type="ECO:0000313" key="2">
    <source>
        <dbReference type="Proteomes" id="UP001165541"/>
    </source>
</evidence>
<evidence type="ECO:0000313" key="1">
    <source>
        <dbReference type="EMBL" id="MCM5680487.1"/>
    </source>
</evidence>
<dbReference type="EMBL" id="JAMKFE010000007">
    <property type="protein sequence ID" value="MCM5680487.1"/>
    <property type="molecule type" value="Genomic_DNA"/>
</dbReference>
<reference evidence="1" key="1">
    <citation type="submission" date="2022-05" db="EMBL/GenBank/DDBJ databases">
        <title>Schlegelella sp. nov., isolated from mangrove soil.</title>
        <authorList>
            <person name="Liu Y."/>
            <person name="Ge X."/>
            <person name="Liu W."/>
        </authorList>
    </citation>
    <scope>NUCLEOTIDE SEQUENCE</scope>
    <source>
        <strain evidence="1">S2-27</strain>
    </source>
</reference>
<sequence length="398" mass="43532">MDRARFAPEFALRIDGAPAPAELRACIQSVSCTTGYEGLDELQLVLANEQLRWLDHPLFKLDTAVTFELGYAPDPLSQVFDGQVVARGASFPSGAMPTFTVTAHDRRHRLREGNKVRWFAIPLPCPGNLPLPDIATASLVTLENLMLPIFDPVGAALSIILGGVDTFVAVTDPESAQKVIRKQANESDYDFLGRIAAENGWDVLVEHDGPVGGHLLRFTSSLDHLQADHTFAWGRSLIDFQPRVSKVGQIATIGGFVWVSAIKMTFVVTLGFDWDRMSLTLSIYPGMVPIGMQPGDYLIDEPLTPTSIPRKLVSEIIPRLNRRVTASANVVGEPQLRAGQVARIENAGEEFGGLYRVTSVTHTIDGGGFRTRFDARKEVWFGSIPLADQGAVPVRLSF</sequence>
<accession>A0ABT0YP24</accession>
<comment type="caution">
    <text evidence="1">The sequence shown here is derived from an EMBL/GenBank/DDBJ whole genome shotgun (WGS) entry which is preliminary data.</text>
</comment>
<keyword evidence="2" id="KW-1185">Reference proteome</keyword>
<proteinExistence type="predicted"/>
<organism evidence="1 2">
    <name type="scientific">Caldimonas mangrovi</name>
    <dbReference type="NCBI Taxonomy" id="2944811"/>
    <lineage>
        <taxon>Bacteria</taxon>
        <taxon>Pseudomonadati</taxon>
        <taxon>Pseudomonadota</taxon>
        <taxon>Betaproteobacteria</taxon>
        <taxon>Burkholderiales</taxon>
        <taxon>Sphaerotilaceae</taxon>
        <taxon>Caldimonas</taxon>
    </lineage>
</organism>